<dbReference type="HAMAP" id="MF_00445">
    <property type="entry name" value="NDH1_NuoN_1"/>
    <property type="match status" value="1"/>
</dbReference>
<dbReference type="InterPro" id="IPR001750">
    <property type="entry name" value="ND/Mrp_TM"/>
</dbReference>
<feature type="transmembrane region" description="Helical" evidence="5">
    <location>
        <begin position="238"/>
        <end position="260"/>
    </location>
</feature>
<dbReference type="PANTHER" id="PTHR22773">
    <property type="entry name" value="NADH DEHYDROGENASE"/>
    <property type="match status" value="1"/>
</dbReference>
<feature type="transmembrane region" description="Helical" evidence="5">
    <location>
        <begin position="72"/>
        <end position="92"/>
    </location>
</feature>
<evidence type="ECO:0000313" key="8">
    <source>
        <dbReference type="EMBL" id="ANE48858.1"/>
    </source>
</evidence>
<protein>
    <recommendedName>
        <fullName evidence="5">NADH-quinone oxidoreductase subunit N</fullName>
        <ecNumber evidence="5">7.1.1.-</ecNumber>
    </recommendedName>
    <alternativeName>
        <fullName evidence="5">NADH dehydrogenase I subunit N</fullName>
    </alternativeName>
    <alternativeName>
        <fullName evidence="5">NDH-1 subunit N</fullName>
    </alternativeName>
</protein>
<dbReference type="AlphaFoldDB" id="A0A172TP91"/>
<dbReference type="NCBIfam" id="TIGR01770">
    <property type="entry name" value="NDH_I_N"/>
    <property type="match status" value="1"/>
</dbReference>
<feature type="transmembrane region" description="Helical" evidence="5">
    <location>
        <begin position="306"/>
        <end position="326"/>
    </location>
</feature>
<keyword evidence="3 5" id="KW-1133">Transmembrane helix</keyword>
<keyword evidence="4 5" id="KW-0472">Membrane</keyword>
<evidence type="ECO:0000259" key="7">
    <source>
        <dbReference type="Pfam" id="PF00361"/>
    </source>
</evidence>
<feature type="transmembrane region" description="Helical" evidence="5">
    <location>
        <begin position="280"/>
        <end position="299"/>
    </location>
</feature>
<keyword evidence="5" id="KW-0874">Quinone</keyword>
<gene>
    <name evidence="5" type="primary">nuoN</name>
    <name evidence="8" type="ORF">SY83_10795</name>
</gene>
<dbReference type="Pfam" id="PF00361">
    <property type="entry name" value="Proton_antipo_M"/>
    <property type="match status" value="1"/>
</dbReference>
<dbReference type="GO" id="GO:0008137">
    <property type="term" value="F:NADH dehydrogenase (ubiquinone) activity"/>
    <property type="evidence" value="ECO:0007669"/>
    <property type="project" value="InterPro"/>
</dbReference>
<organism evidence="8 9">
    <name type="scientific">Paenibacillus swuensis</name>
    <dbReference type="NCBI Taxonomy" id="1178515"/>
    <lineage>
        <taxon>Bacteria</taxon>
        <taxon>Bacillati</taxon>
        <taxon>Bacillota</taxon>
        <taxon>Bacilli</taxon>
        <taxon>Bacillales</taxon>
        <taxon>Paenibacillaceae</taxon>
        <taxon>Paenibacillus</taxon>
    </lineage>
</organism>
<dbReference type="GO" id="GO:0048038">
    <property type="term" value="F:quinone binding"/>
    <property type="evidence" value="ECO:0007669"/>
    <property type="project" value="UniProtKB-KW"/>
</dbReference>
<feature type="transmembrane region" description="Helical" evidence="5">
    <location>
        <begin position="448"/>
        <end position="473"/>
    </location>
</feature>
<comment type="function">
    <text evidence="5">NDH-1 shuttles electrons from NADH, via FMN and iron-sulfur (Fe-S) centers, to quinones in the respiratory chain. The immediate electron acceptor for the enzyme in this species is believed to be a menaquinone. Couples the redox reaction to proton translocation (for every two electrons transferred, four hydrogen ions are translocated across the cytoplasmic membrane), and thus conserves the redox energy in a proton gradient.</text>
</comment>
<proteinExistence type="inferred from homology"/>
<evidence type="ECO:0000256" key="3">
    <source>
        <dbReference type="ARBA" id="ARBA00022989"/>
    </source>
</evidence>
<accession>A0A172TP91</accession>
<comment type="subunit">
    <text evidence="5">NDH-1 is composed of 14 different subunits. Subunits NuoA, H, J, K, L, M, N constitute the membrane sector of the complex.</text>
</comment>
<keyword evidence="8" id="KW-0830">Ubiquinone</keyword>
<feature type="transmembrane region" description="Helical" evidence="5">
    <location>
        <begin position="373"/>
        <end position="396"/>
    </location>
</feature>
<keyword evidence="5" id="KW-0520">NAD</keyword>
<feature type="transmembrane region" description="Helical" evidence="5">
    <location>
        <begin position="158"/>
        <end position="183"/>
    </location>
</feature>
<comment type="subcellular location">
    <subcellularLocation>
        <location evidence="1 5">Cell membrane</location>
        <topology evidence="1 5">Multi-pass membrane protein</topology>
    </subcellularLocation>
    <subcellularLocation>
        <location evidence="6">Membrane</location>
        <topology evidence="6">Multi-pass membrane protein</topology>
    </subcellularLocation>
</comment>
<dbReference type="EC" id="7.1.1.-" evidence="5"/>
<dbReference type="PATRIC" id="fig|1178515.4.peg.2167"/>
<feature type="transmembrane region" description="Helical" evidence="5">
    <location>
        <begin position="416"/>
        <end position="436"/>
    </location>
</feature>
<name>A0A172TP91_9BACL</name>
<evidence type="ECO:0000256" key="4">
    <source>
        <dbReference type="ARBA" id="ARBA00023136"/>
    </source>
</evidence>
<keyword evidence="5" id="KW-1278">Translocase</keyword>
<feature type="transmembrane region" description="Helical" evidence="5">
    <location>
        <begin position="6"/>
        <end position="25"/>
    </location>
</feature>
<feature type="transmembrane region" description="Helical" evidence="5">
    <location>
        <begin position="338"/>
        <end position="361"/>
    </location>
</feature>
<evidence type="ECO:0000313" key="9">
    <source>
        <dbReference type="Proteomes" id="UP000076927"/>
    </source>
</evidence>
<dbReference type="OrthoDB" id="9811718at2"/>
<keyword evidence="9" id="KW-1185">Reference proteome</keyword>
<dbReference type="GO" id="GO:0005886">
    <property type="term" value="C:plasma membrane"/>
    <property type="evidence" value="ECO:0007669"/>
    <property type="project" value="UniProtKB-SubCell"/>
</dbReference>
<keyword evidence="5" id="KW-1003">Cell membrane</keyword>
<evidence type="ECO:0000256" key="6">
    <source>
        <dbReference type="RuleBase" id="RU000320"/>
    </source>
</evidence>
<comment type="catalytic activity">
    <reaction evidence="5">
        <text>a quinone + NADH + 5 H(+)(in) = a quinol + NAD(+) + 4 H(+)(out)</text>
        <dbReference type="Rhea" id="RHEA:57888"/>
        <dbReference type="ChEBI" id="CHEBI:15378"/>
        <dbReference type="ChEBI" id="CHEBI:24646"/>
        <dbReference type="ChEBI" id="CHEBI:57540"/>
        <dbReference type="ChEBI" id="CHEBI:57945"/>
        <dbReference type="ChEBI" id="CHEBI:132124"/>
    </reaction>
</comment>
<keyword evidence="2 5" id="KW-0812">Transmembrane</keyword>
<evidence type="ECO:0000256" key="2">
    <source>
        <dbReference type="ARBA" id="ARBA00022692"/>
    </source>
</evidence>
<dbReference type="EMBL" id="CP011388">
    <property type="protein sequence ID" value="ANE48858.1"/>
    <property type="molecule type" value="Genomic_DNA"/>
</dbReference>
<feature type="transmembrane region" description="Helical" evidence="5">
    <location>
        <begin position="203"/>
        <end position="226"/>
    </location>
</feature>
<dbReference type="InterPro" id="IPR010096">
    <property type="entry name" value="NADH-Q_OxRdtase_suN/2"/>
</dbReference>
<dbReference type="STRING" id="1178515.SY83_10795"/>
<evidence type="ECO:0000256" key="1">
    <source>
        <dbReference type="ARBA" id="ARBA00004651"/>
    </source>
</evidence>
<reference evidence="8 9" key="1">
    <citation type="submission" date="2015-01" db="EMBL/GenBank/DDBJ databases">
        <title>Paenibacillus swuensis/DY6/whole genome sequencing.</title>
        <authorList>
            <person name="Kim M.K."/>
            <person name="Srinivasan S."/>
            <person name="Lee J.-J."/>
        </authorList>
    </citation>
    <scope>NUCLEOTIDE SEQUENCE [LARGE SCALE GENOMIC DNA]</scope>
    <source>
        <strain evidence="8 9">DY6</strain>
    </source>
</reference>
<dbReference type="GO" id="GO:0042773">
    <property type="term" value="P:ATP synthesis coupled electron transport"/>
    <property type="evidence" value="ECO:0007669"/>
    <property type="project" value="InterPro"/>
</dbReference>
<feature type="transmembrane region" description="Helical" evidence="5">
    <location>
        <begin position="32"/>
        <end position="52"/>
    </location>
</feature>
<sequence length="497" mass="54287">MQYLVPELVIVIMMFVLIVLDLLLPKSVHRSIIGWLTVAALITAAGFVVRDLGWGASEPITFIRNTYRIDDFANLFKIIFLSSAALIVFMSLGSVSDEEIPQQAEMYYLFLPATLGAMVVASSGDLITLFIGLELMSVTTYILVGIRKSRMQSTEGAFKYVVLSGISSAFLLYGMSFLYGMTGTTDLALLRQGLMAGFEQFDLLIYISFFLMLVGIAFKIAAAPFHTWAADVYQGAPIPVAAFLAVVSKGAGIALLYRLIYNVFYGVGSEAVLFHDDVFLALSVLAAAAMIFGNTLALRQRNTKRLLAFSGIANSGYLLVPISLPFTIVHFDVFSEGMYYLIAYALMNIGAFAVITAVNKASGHEELSGFAGLYYRAPSTALAMVALVLSLAGLPLTGGFMGKLYILLGTMSTHQYWLGAVMILTSVISYYYYFGIIRQMFMRSGPEAVLIMAMPLRLTIWFCAAGSVILGFFPGRIIDGIRQLFSISSDLLFKIST</sequence>
<dbReference type="Proteomes" id="UP000076927">
    <property type="component" value="Chromosome"/>
</dbReference>
<dbReference type="GO" id="GO:0050136">
    <property type="term" value="F:NADH dehydrogenase (quinone) (non-electrogenic) activity"/>
    <property type="evidence" value="ECO:0007669"/>
    <property type="project" value="UniProtKB-UniRule"/>
</dbReference>
<dbReference type="KEGG" id="pswu:SY83_10795"/>
<feature type="domain" description="NADH:quinone oxidoreductase/Mrp antiporter transmembrane" evidence="7">
    <location>
        <begin position="123"/>
        <end position="429"/>
    </location>
</feature>
<evidence type="ECO:0000256" key="5">
    <source>
        <dbReference type="HAMAP-Rule" id="MF_00445"/>
    </source>
</evidence>
<keyword evidence="5" id="KW-0813">Transport</keyword>
<comment type="similarity">
    <text evidence="5">Belongs to the complex I subunit 2 family.</text>
</comment>